<dbReference type="EMBL" id="JARBHB010000007">
    <property type="protein sequence ID" value="KAJ8879683.1"/>
    <property type="molecule type" value="Genomic_DNA"/>
</dbReference>
<proteinExistence type="predicted"/>
<protein>
    <submittedName>
        <fullName evidence="1">Uncharacterized protein</fullName>
    </submittedName>
</protein>
<keyword evidence="2" id="KW-1185">Reference proteome</keyword>
<sequence>MSEKKLSRKRELSLTELFAKSKKQIESPAVAKYVQHAQTTTSSVLANISTEVHKQQHAVNFITLTGNYVRKHNIPDSMKFELLTNCWKPGKKYNFSAEI</sequence>
<accession>A0ABQ9H693</accession>
<comment type="caution">
    <text evidence="1">The sequence shown here is derived from an EMBL/GenBank/DDBJ whole genome shotgun (WGS) entry which is preliminary data.</text>
</comment>
<organism evidence="1 2">
    <name type="scientific">Dryococelus australis</name>
    <dbReference type="NCBI Taxonomy" id="614101"/>
    <lineage>
        <taxon>Eukaryota</taxon>
        <taxon>Metazoa</taxon>
        <taxon>Ecdysozoa</taxon>
        <taxon>Arthropoda</taxon>
        <taxon>Hexapoda</taxon>
        <taxon>Insecta</taxon>
        <taxon>Pterygota</taxon>
        <taxon>Neoptera</taxon>
        <taxon>Polyneoptera</taxon>
        <taxon>Phasmatodea</taxon>
        <taxon>Verophasmatodea</taxon>
        <taxon>Anareolatae</taxon>
        <taxon>Phasmatidae</taxon>
        <taxon>Eurycanthinae</taxon>
        <taxon>Dryococelus</taxon>
    </lineage>
</organism>
<evidence type="ECO:0000313" key="1">
    <source>
        <dbReference type="EMBL" id="KAJ8879683.1"/>
    </source>
</evidence>
<gene>
    <name evidence="1" type="ORF">PR048_020291</name>
</gene>
<dbReference type="Proteomes" id="UP001159363">
    <property type="component" value="Chromosome 6"/>
</dbReference>
<name>A0ABQ9H693_9NEOP</name>
<reference evidence="1 2" key="1">
    <citation type="submission" date="2023-02" db="EMBL/GenBank/DDBJ databases">
        <title>LHISI_Scaffold_Assembly.</title>
        <authorList>
            <person name="Stuart O.P."/>
            <person name="Cleave R."/>
            <person name="Magrath M.J.L."/>
            <person name="Mikheyev A.S."/>
        </authorList>
    </citation>
    <scope>NUCLEOTIDE SEQUENCE [LARGE SCALE GENOMIC DNA]</scope>
    <source>
        <strain evidence="1">Daus_M_001</strain>
        <tissue evidence="1">Leg muscle</tissue>
    </source>
</reference>
<evidence type="ECO:0000313" key="2">
    <source>
        <dbReference type="Proteomes" id="UP001159363"/>
    </source>
</evidence>